<reference evidence="1 2" key="1">
    <citation type="submission" date="2021-07" db="EMBL/GenBank/DDBJ databases">
        <title>Whole genome sequencing of non-tuberculosis mycobacteria type-strains.</title>
        <authorList>
            <person name="Igarashi Y."/>
            <person name="Osugi A."/>
            <person name="Mitarai S."/>
        </authorList>
    </citation>
    <scope>NUCLEOTIDE SEQUENCE [LARGE SCALE GENOMIC DNA]</scope>
    <source>
        <strain evidence="1 2">JCM 16370</strain>
    </source>
</reference>
<protein>
    <submittedName>
        <fullName evidence="1">Uncharacterized protein</fullName>
    </submittedName>
</protein>
<name>A0ABX8VL69_9MYCO</name>
<proteinExistence type="predicted"/>
<evidence type="ECO:0000313" key="1">
    <source>
        <dbReference type="EMBL" id="QYL18542.1"/>
    </source>
</evidence>
<dbReference type="RefSeq" id="WP_071946756.1">
    <property type="nucleotide sequence ID" value="NZ_BAAAVX010000075.1"/>
</dbReference>
<organism evidence="1 2">
    <name type="scientific">Mycolicibacterium pallens</name>
    <dbReference type="NCBI Taxonomy" id="370524"/>
    <lineage>
        <taxon>Bacteria</taxon>
        <taxon>Bacillati</taxon>
        <taxon>Actinomycetota</taxon>
        <taxon>Actinomycetes</taxon>
        <taxon>Mycobacteriales</taxon>
        <taxon>Mycobacteriaceae</taxon>
        <taxon>Mycolicibacterium</taxon>
    </lineage>
</organism>
<accession>A0ABX8VL69</accession>
<dbReference type="EMBL" id="CP080333">
    <property type="protein sequence ID" value="QYL18542.1"/>
    <property type="molecule type" value="Genomic_DNA"/>
</dbReference>
<dbReference type="Proteomes" id="UP000825367">
    <property type="component" value="Chromosome"/>
</dbReference>
<sequence length="63" mass="7090">MNDNPVAVLQRWEDTGAHWAVIDRHAHSVTVGLYRCDGGEEVDRFSSSDPALLEFVRGRESSF</sequence>
<gene>
    <name evidence="1" type="ORF">K0O64_08605</name>
</gene>
<evidence type="ECO:0000313" key="2">
    <source>
        <dbReference type="Proteomes" id="UP000825367"/>
    </source>
</evidence>
<keyword evidence="2" id="KW-1185">Reference proteome</keyword>